<name>A0A1C3RDX9_9PROT</name>
<gene>
    <name evidence="1" type="ORF">MTBPR1_100106</name>
</gene>
<organism evidence="1 2">
    <name type="scientific">Candidatus Terasakiella magnetica</name>
    <dbReference type="NCBI Taxonomy" id="1867952"/>
    <lineage>
        <taxon>Bacteria</taxon>
        <taxon>Pseudomonadati</taxon>
        <taxon>Pseudomonadota</taxon>
        <taxon>Alphaproteobacteria</taxon>
        <taxon>Rhodospirillales</taxon>
        <taxon>Terasakiellaceae</taxon>
        <taxon>Terasakiella</taxon>
    </lineage>
</organism>
<dbReference type="OrthoDB" id="9799894at2"/>
<evidence type="ECO:0000313" key="1">
    <source>
        <dbReference type="EMBL" id="SCA55465.1"/>
    </source>
</evidence>
<reference evidence="1 2" key="1">
    <citation type="submission" date="2016-07" db="EMBL/GenBank/DDBJ databases">
        <authorList>
            <person name="Lefevre C.T."/>
        </authorList>
    </citation>
    <scope>NUCLEOTIDE SEQUENCE [LARGE SCALE GENOMIC DNA]</scope>
    <source>
        <strain evidence="1">PR1</strain>
    </source>
</reference>
<keyword evidence="2" id="KW-1185">Reference proteome</keyword>
<protein>
    <submittedName>
        <fullName evidence="1">Uncharacterized protein</fullName>
    </submittedName>
</protein>
<evidence type="ECO:0000313" key="2">
    <source>
        <dbReference type="Proteomes" id="UP000231658"/>
    </source>
</evidence>
<dbReference type="EMBL" id="FLYE01000002">
    <property type="protein sequence ID" value="SCA55465.1"/>
    <property type="molecule type" value="Genomic_DNA"/>
</dbReference>
<dbReference type="AlphaFoldDB" id="A0A1C3RDX9"/>
<dbReference type="Proteomes" id="UP000231658">
    <property type="component" value="Unassembled WGS sequence"/>
</dbReference>
<sequence length="80" mass="8263">MIKYTLQCSQGHVFEDWFASSSKFDEMSENGEHSCPECGSSDVAKTIMAPNVANAAATPPAPSCGAAGGCSNMGCPAMQN</sequence>
<proteinExistence type="predicted"/>
<dbReference type="RefSeq" id="WP_069186178.1">
    <property type="nucleotide sequence ID" value="NZ_FLYE01000002.1"/>
</dbReference>
<accession>A0A1C3RDX9</accession>
<dbReference type="InterPro" id="IPR009562">
    <property type="entry name" value="DUF1178"/>
</dbReference>
<dbReference type="STRING" id="1867952.MTBPR1_100106"/>
<dbReference type="Pfam" id="PF06676">
    <property type="entry name" value="DUF1178"/>
    <property type="match status" value="1"/>
</dbReference>